<reference evidence="3" key="1">
    <citation type="submission" date="2021-02" db="EMBL/GenBank/DDBJ databases">
        <title>First Annotated Genome of the Yellow-green Alga Tribonema minus.</title>
        <authorList>
            <person name="Mahan K.M."/>
        </authorList>
    </citation>
    <scope>NUCLEOTIDE SEQUENCE</scope>
    <source>
        <strain evidence="3">UTEX B ZZ1240</strain>
    </source>
</reference>
<accession>A0A835YPW9</accession>
<dbReference type="AlphaFoldDB" id="A0A835YPW9"/>
<dbReference type="EMBL" id="JAFCMP010000468">
    <property type="protein sequence ID" value="KAG5179416.1"/>
    <property type="molecule type" value="Genomic_DNA"/>
</dbReference>
<dbReference type="InterPro" id="IPR004331">
    <property type="entry name" value="SPX_dom"/>
</dbReference>
<dbReference type="OrthoDB" id="6493944at2759"/>
<organism evidence="3 4">
    <name type="scientific">Tribonema minus</name>
    <dbReference type="NCBI Taxonomy" id="303371"/>
    <lineage>
        <taxon>Eukaryota</taxon>
        <taxon>Sar</taxon>
        <taxon>Stramenopiles</taxon>
        <taxon>Ochrophyta</taxon>
        <taxon>PX clade</taxon>
        <taxon>Xanthophyceae</taxon>
        <taxon>Tribonematales</taxon>
        <taxon>Tribonemataceae</taxon>
        <taxon>Tribonema</taxon>
    </lineage>
</organism>
<dbReference type="PANTHER" id="PTHR45978">
    <property type="entry name" value="SPX DOMAIN-CONTAINING PROTEIN 3"/>
    <property type="match status" value="1"/>
</dbReference>
<name>A0A835YPW9_9STRA</name>
<proteinExistence type="predicted"/>
<dbReference type="Proteomes" id="UP000664859">
    <property type="component" value="Unassembled WGS sequence"/>
</dbReference>
<evidence type="ECO:0000313" key="3">
    <source>
        <dbReference type="EMBL" id="KAG5179416.1"/>
    </source>
</evidence>
<dbReference type="PROSITE" id="PS51382">
    <property type="entry name" value="SPX"/>
    <property type="match status" value="1"/>
</dbReference>
<dbReference type="PANTHER" id="PTHR45978:SF7">
    <property type="entry name" value="SPX DOMAIN-CONTAINING PROTEIN 4"/>
    <property type="match status" value="1"/>
</dbReference>
<feature type="compositionally biased region" description="Gly residues" evidence="1">
    <location>
        <begin position="54"/>
        <end position="66"/>
    </location>
</feature>
<protein>
    <recommendedName>
        <fullName evidence="2">SPX domain-containing protein</fullName>
    </recommendedName>
</protein>
<gene>
    <name evidence="3" type="ORF">JKP88DRAFT_280326</name>
</gene>
<evidence type="ECO:0000313" key="4">
    <source>
        <dbReference type="Proteomes" id="UP000664859"/>
    </source>
</evidence>
<evidence type="ECO:0000256" key="1">
    <source>
        <dbReference type="SAM" id="MobiDB-lite"/>
    </source>
</evidence>
<dbReference type="InterPro" id="IPR031142">
    <property type="entry name" value="SPX_prot"/>
</dbReference>
<comment type="caution">
    <text evidence="3">The sequence shown here is derived from an EMBL/GenBank/DDBJ whole genome shotgun (WGS) entry which is preliminary data.</text>
</comment>
<keyword evidence="4" id="KW-1185">Reference proteome</keyword>
<dbReference type="GO" id="GO:0016036">
    <property type="term" value="P:cellular response to phosphate starvation"/>
    <property type="evidence" value="ECO:0007669"/>
    <property type="project" value="InterPro"/>
</dbReference>
<feature type="domain" description="SPX" evidence="2">
    <location>
        <begin position="1"/>
        <end position="129"/>
    </location>
</feature>
<feature type="region of interest" description="Disordered" evidence="1">
    <location>
        <begin position="34"/>
        <end position="81"/>
    </location>
</feature>
<evidence type="ECO:0000259" key="2">
    <source>
        <dbReference type="PROSITE" id="PS51382"/>
    </source>
</evidence>
<sequence>MKFAKHLLKAIDLSDPEWLPFWINYKRLKKGCKRLGPEENGTGSRDGSPKQGALAGGADGGGGEAGGDPAAPVAGGGDGGGRAQAELLACSKAETQFFKALKGEVQKCAEFFNSVEGHMRVRLARLQVS</sequence>